<keyword evidence="1" id="KW-0812">Transmembrane</keyword>
<dbReference type="EMBL" id="BMJE01000001">
    <property type="protein sequence ID" value="GGB66711.1"/>
    <property type="molecule type" value="Genomic_DNA"/>
</dbReference>
<name>A0ABQ1JIA5_9FLAO</name>
<sequence length="407" mass="46257">MSKLFSKIKIWIRHNYYKIVNSIAFYPAFISLTFLIVSIIAIRFDFSEMGKSLKSNVEWLNLQDADTARNIIGVIAAGILSLTVFSFSMVMIVLNQAASKMSNRVLNKLIGNSFQQVVLGVYIGTIMFALFLHTTIRDIDSGIHIPAISTYLLIILAVIDIFIFIYFIHFITQSVKYEVIIHRILNDTEKSMKNKCTLKSLPQPIDDINFQNDIVAPVAGVYEGIDTKNLLQLCKSNDITVKVKYEPGVYVLKNTPVLEVDKPISEDVVKKLQTTLIINQDETIENNYLYGFRQLSEVAIKALSPGINDPGTACLALRALFYLLDCRINSFPENIIKDDNNISRIYSISPNFEAIAKTAILPIWDYGKNDRIIQNELSQLINQFLVLHRNNWLNQFLNEVEKTSNNN</sequence>
<keyword evidence="3" id="KW-1185">Reference proteome</keyword>
<protein>
    <recommendedName>
        <fullName evidence="4">DUF2254 domain-containing protein</fullName>
    </recommendedName>
</protein>
<feature type="transmembrane region" description="Helical" evidence="1">
    <location>
        <begin position="20"/>
        <end position="44"/>
    </location>
</feature>
<dbReference type="Pfam" id="PF10011">
    <property type="entry name" value="DUF2254"/>
    <property type="match status" value="1"/>
</dbReference>
<organism evidence="2 3">
    <name type="scientific">Flavobacterium suaedae</name>
    <dbReference type="NCBI Taxonomy" id="1767027"/>
    <lineage>
        <taxon>Bacteria</taxon>
        <taxon>Pseudomonadati</taxon>
        <taxon>Bacteroidota</taxon>
        <taxon>Flavobacteriia</taxon>
        <taxon>Flavobacteriales</taxon>
        <taxon>Flavobacteriaceae</taxon>
        <taxon>Flavobacterium</taxon>
    </lineage>
</organism>
<keyword evidence="1" id="KW-1133">Transmembrane helix</keyword>
<evidence type="ECO:0000313" key="3">
    <source>
        <dbReference type="Proteomes" id="UP000615760"/>
    </source>
</evidence>
<feature type="transmembrane region" description="Helical" evidence="1">
    <location>
        <begin position="114"/>
        <end position="136"/>
    </location>
</feature>
<comment type="caution">
    <text evidence="2">The sequence shown here is derived from an EMBL/GenBank/DDBJ whole genome shotgun (WGS) entry which is preliminary data.</text>
</comment>
<evidence type="ECO:0000313" key="2">
    <source>
        <dbReference type="EMBL" id="GGB66711.1"/>
    </source>
</evidence>
<accession>A0ABQ1JIA5</accession>
<keyword evidence="1" id="KW-0472">Membrane</keyword>
<gene>
    <name evidence="2" type="ORF">GCM10007424_03350</name>
</gene>
<proteinExistence type="predicted"/>
<evidence type="ECO:0000256" key="1">
    <source>
        <dbReference type="SAM" id="Phobius"/>
    </source>
</evidence>
<dbReference type="Proteomes" id="UP000615760">
    <property type="component" value="Unassembled WGS sequence"/>
</dbReference>
<reference evidence="3" key="1">
    <citation type="journal article" date="2019" name="Int. J. Syst. Evol. Microbiol.">
        <title>The Global Catalogue of Microorganisms (GCM) 10K type strain sequencing project: providing services to taxonomists for standard genome sequencing and annotation.</title>
        <authorList>
            <consortium name="The Broad Institute Genomics Platform"/>
            <consortium name="The Broad Institute Genome Sequencing Center for Infectious Disease"/>
            <person name="Wu L."/>
            <person name="Ma J."/>
        </authorList>
    </citation>
    <scope>NUCLEOTIDE SEQUENCE [LARGE SCALE GENOMIC DNA]</scope>
    <source>
        <strain evidence="3">CGMCC 1.15461</strain>
    </source>
</reference>
<dbReference type="InterPro" id="IPR018723">
    <property type="entry name" value="DUF2254_membrane"/>
</dbReference>
<feature type="transmembrane region" description="Helical" evidence="1">
    <location>
        <begin position="71"/>
        <end position="94"/>
    </location>
</feature>
<evidence type="ECO:0008006" key="4">
    <source>
        <dbReference type="Google" id="ProtNLM"/>
    </source>
</evidence>
<dbReference type="RefSeq" id="WP_229665873.1">
    <property type="nucleotide sequence ID" value="NZ_BMJE01000001.1"/>
</dbReference>
<feature type="transmembrane region" description="Helical" evidence="1">
    <location>
        <begin position="148"/>
        <end position="168"/>
    </location>
</feature>